<evidence type="ECO:0000256" key="1">
    <source>
        <dbReference type="ARBA" id="ARBA00022722"/>
    </source>
</evidence>
<feature type="region of interest" description="Disordered" evidence="4">
    <location>
        <begin position="192"/>
        <end position="227"/>
    </location>
</feature>
<dbReference type="SUPFAM" id="SSF56672">
    <property type="entry name" value="DNA/RNA polymerases"/>
    <property type="match status" value="1"/>
</dbReference>
<dbReference type="InterPro" id="IPR029060">
    <property type="entry name" value="PIN-like_dom_sf"/>
</dbReference>
<feature type="region of interest" description="Disordered" evidence="4">
    <location>
        <begin position="39"/>
        <end position="97"/>
    </location>
</feature>
<gene>
    <name evidence="7" type="ORF">TrRE_jg7045</name>
</gene>
<dbReference type="SUPFAM" id="SSF88723">
    <property type="entry name" value="PIN domain-like"/>
    <property type="match status" value="1"/>
</dbReference>
<feature type="compositionally biased region" description="Basic and acidic residues" evidence="4">
    <location>
        <begin position="193"/>
        <end position="203"/>
    </location>
</feature>
<comment type="caution">
    <text evidence="7">The sequence shown here is derived from an EMBL/GenBank/DDBJ whole genome shotgun (WGS) entry which is preliminary data.</text>
</comment>
<dbReference type="CDD" id="cd09859">
    <property type="entry name" value="PIN_53EXO"/>
    <property type="match status" value="1"/>
</dbReference>
<keyword evidence="3" id="KW-0238">DNA-binding</keyword>
<dbReference type="Gene3D" id="3.40.50.1010">
    <property type="entry name" value="5'-nuclease"/>
    <property type="match status" value="1"/>
</dbReference>
<protein>
    <recommendedName>
        <fullName evidence="6">5'-3' exonuclease domain-containing protein</fullName>
    </recommendedName>
</protein>
<dbReference type="GO" id="GO:0017108">
    <property type="term" value="F:5'-flap endonuclease activity"/>
    <property type="evidence" value="ECO:0007669"/>
    <property type="project" value="InterPro"/>
</dbReference>
<name>A0A9W7C984_9STRA</name>
<keyword evidence="8" id="KW-1185">Reference proteome</keyword>
<dbReference type="InterPro" id="IPR008918">
    <property type="entry name" value="HhH2"/>
</dbReference>
<dbReference type="PANTHER" id="PTHR42646">
    <property type="entry name" value="FLAP ENDONUCLEASE XNI"/>
    <property type="match status" value="1"/>
</dbReference>
<dbReference type="FunFam" id="1.10.150.20:FF:000003">
    <property type="entry name" value="DNA polymerase I"/>
    <property type="match status" value="1"/>
</dbReference>
<dbReference type="SUPFAM" id="SSF47807">
    <property type="entry name" value="5' to 3' exonuclease, C-terminal subdomain"/>
    <property type="match status" value="1"/>
</dbReference>
<dbReference type="EMBL" id="BRXZ01000122">
    <property type="protein sequence ID" value="GMI05627.1"/>
    <property type="molecule type" value="Genomic_DNA"/>
</dbReference>
<feature type="domain" description="5'-3' exonuclease" evidence="6">
    <location>
        <begin position="232"/>
        <end position="498"/>
    </location>
</feature>
<dbReference type="InterPro" id="IPR020046">
    <property type="entry name" value="5-3_exonucl_a-hlix_arch_N"/>
</dbReference>
<dbReference type="Pfam" id="PF01367">
    <property type="entry name" value="5_3_exonuc"/>
    <property type="match status" value="1"/>
</dbReference>
<dbReference type="OrthoDB" id="275278at2759"/>
<dbReference type="Gene3D" id="1.20.1060.10">
    <property type="entry name" value="Taq DNA Polymerase, Chain T, domain 4"/>
    <property type="match status" value="1"/>
</dbReference>
<feature type="compositionally biased region" description="Low complexity" evidence="4">
    <location>
        <begin position="209"/>
        <end position="221"/>
    </location>
</feature>
<evidence type="ECO:0000313" key="8">
    <source>
        <dbReference type="Proteomes" id="UP001165082"/>
    </source>
</evidence>
<evidence type="ECO:0000256" key="3">
    <source>
        <dbReference type="ARBA" id="ARBA00023125"/>
    </source>
</evidence>
<dbReference type="SMART" id="SM00279">
    <property type="entry name" value="HhH2"/>
    <property type="match status" value="1"/>
</dbReference>
<dbReference type="Pfam" id="PF02739">
    <property type="entry name" value="5_3_exonuc_N"/>
    <property type="match status" value="1"/>
</dbReference>
<feature type="chain" id="PRO_5040789642" description="5'-3' exonuclease domain-containing protein" evidence="5">
    <location>
        <begin position="17"/>
        <end position="570"/>
    </location>
</feature>
<dbReference type="Pfam" id="PF00476">
    <property type="entry name" value="DNA_pol_A"/>
    <property type="match status" value="1"/>
</dbReference>
<feature type="signal peptide" evidence="5">
    <location>
        <begin position="1"/>
        <end position="16"/>
    </location>
</feature>
<accession>A0A9W7C984</accession>
<dbReference type="AlphaFoldDB" id="A0A9W7C984"/>
<evidence type="ECO:0000259" key="6">
    <source>
        <dbReference type="SMART" id="SM00475"/>
    </source>
</evidence>
<dbReference type="CDD" id="cd09898">
    <property type="entry name" value="H3TH_53EXO"/>
    <property type="match status" value="1"/>
</dbReference>
<dbReference type="InterPro" id="IPR043502">
    <property type="entry name" value="DNA/RNA_pol_sf"/>
</dbReference>
<dbReference type="InterPro" id="IPR001098">
    <property type="entry name" value="DNA-dir_DNA_pol_A_palm_dom"/>
</dbReference>
<dbReference type="InterPro" id="IPR020045">
    <property type="entry name" value="DNA_polI_H3TH"/>
</dbReference>
<keyword evidence="1" id="KW-0540">Nuclease</keyword>
<evidence type="ECO:0000256" key="5">
    <source>
        <dbReference type="SAM" id="SignalP"/>
    </source>
</evidence>
<dbReference type="InterPro" id="IPR036279">
    <property type="entry name" value="5-3_exonuclease_C_sf"/>
</dbReference>
<dbReference type="InterPro" id="IPR038969">
    <property type="entry name" value="FEN"/>
</dbReference>
<proteinExistence type="predicted"/>
<keyword evidence="5" id="KW-0732">Signal</keyword>
<dbReference type="GO" id="GO:0003887">
    <property type="term" value="F:DNA-directed DNA polymerase activity"/>
    <property type="evidence" value="ECO:0007669"/>
    <property type="project" value="InterPro"/>
</dbReference>
<dbReference type="SMART" id="SM00475">
    <property type="entry name" value="53EXOc"/>
    <property type="match status" value="1"/>
</dbReference>
<dbReference type="GO" id="GO:0003677">
    <property type="term" value="F:DNA binding"/>
    <property type="evidence" value="ECO:0007669"/>
    <property type="project" value="UniProtKB-KW"/>
</dbReference>
<sequence length="570" mass="62089">MLFSMVLASIVLRTSAYLPTAVQISRTTTSRRSCLRNLNRHFSTPPSAGDPPSFYDSIFETGSPPAPSDAPSTDALSAPSSSPISPPPEPPASEFLNNASDDTKAFLAASSTGTGSRDFLTTQRDSLASITEEIYQMSGREFNLNSPTQLSEVLYGVKNGGSTAKDTLDAMAGAGNPLAGKVLKYRALKSSIKRQEKQEERMAARRKLGSSSSAPPSSGSPNMKDNFTSGRDPLLLIDASAYIFRAYYAMPPLHRSDGTPTGAVLGFCNMLNRLVMERLLRGERPRLVMVFDASGKNFRHSIYGDYKANRPPCPVDLVPQFPLIRALATAYGVQQIEAGGYEADDVIATLSVRGVSEGVNVNVVSSDKDLMQLVTPMGAEPSVHLIDPMKQVRVDEDRVREKWGVGPEKLGDVLALAGDSADNVPGIKGIGPKIASGLIEEYGDLEKLLEGAEGIKQKRRRELLVEGREMARLSRRLVELVRDVPEEKMVGMEGMEVKELRMEEMNEDRLLNFYSEMGFRDLGKRMKNRFGIEGRRLEGATKTGVLPKASRTVMSHSSSCLSTSPVSPTW</sequence>
<dbReference type="PANTHER" id="PTHR42646:SF2">
    <property type="entry name" value="5'-3' EXONUCLEASE FAMILY PROTEIN"/>
    <property type="match status" value="1"/>
</dbReference>
<dbReference type="Gene3D" id="1.10.150.20">
    <property type="entry name" value="5' to 3' exonuclease, C-terminal subdomain"/>
    <property type="match status" value="1"/>
</dbReference>
<organism evidence="7 8">
    <name type="scientific">Triparma retinervis</name>
    <dbReference type="NCBI Taxonomy" id="2557542"/>
    <lineage>
        <taxon>Eukaryota</taxon>
        <taxon>Sar</taxon>
        <taxon>Stramenopiles</taxon>
        <taxon>Ochrophyta</taxon>
        <taxon>Bolidophyceae</taxon>
        <taxon>Parmales</taxon>
        <taxon>Triparmaceae</taxon>
        <taxon>Triparma</taxon>
    </lineage>
</organism>
<dbReference type="GO" id="GO:0033567">
    <property type="term" value="P:DNA replication, Okazaki fragment processing"/>
    <property type="evidence" value="ECO:0007669"/>
    <property type="project" value="InterPro"/>
</dbReference>
<dbReference type="GO" id="GO:0008409">
    <property type="term" value="F:5'-3' exonuclease activity"/>
    <property type="evidence" value="ECO:0007669"/>
    <property type="project" value="InterPro"/>
</dbReference>
<dbReference type="InterPro" id="IPR002421">
    <property type="entry name" value="5-3_exonuclease"/>
</dbReference>
<evidence type="ECO:0000256" key="2">
    <source>
        <dbReference type="ARBA" id="ARBA00022801"/>
    </source>
</evidence>
<dbReference type="Proteomes" id="UP001165082">
    <property type="component" value="Unassembled WGS sequence"/>
</dbReference>
<evidence type="ECO:0000313" key="7">
    <source>
        <dbReference type="EMBL" id="GMI05627.1"/>
    </source>
</evidence>
<evidence type="ECO:0000256" key="4">
    <source>
        <dbReference type="SAM" id="MobiDB-lite"/>
    </source>
</evidence>
<reference evidence="7" key="1">
    <citation type="submission" date="2022-07" db="EMBL/GenBank/DDBJ databases">
        <title>Genome analysis of Parmales, a sister group of diatoms, reveals the evolutionary specialization of diatoms from phago-mixotrophs to photoautotrophs.</title>
        <authorList>
            <person name="Ban H."/>
            <person name="Sato S."/>
            <person name="Yoshikawa S."/>
            <person name="Kazumasa Y."/>
            <person name="Nakamura Y."/>
            <person name="Ichinomiya M."/>
            <person name="Saitoh K."/>
            <person name="Sato N."/>
            <person name="Blanc-Mathieu R."/>
            <person name="Endo H."/>
            <person name="Kuwata A."/>
            <person name="Ogata H."/>
        </authorList>
    </citation>
    <scope>NUCLEOTIDE SEQUENCE</scope>
</reference>
<keyword evidence="2" id="KW-0378">Hydrolase</keyword>
<feature type="compositionally biased region" description="Low complexity" evidence="4">
    <location>
        <begin position="69"/>
        <end position="83"/>
    </location>
</feature>